<evidence type="ECO:0000256" key="2">
    <source>
        <dbReference type="ARBA" id="ARBA00022670"/>
    </source>
</evidence>
<dbReference type="Pfam" id="PF00112">
    <property type="entry name" value="Peptidase_C1"/>
    <property type="match status" value="1"/>
</dbReference>
<dbReference type="SMART" id="SM00645">
    <property type="entry name" value="Pept_C1"/>
    <property type="match status" value="1"/>
</dbReference>
<evidence type="ECO:0000313" key="10">
    <source>
        <dbReference type="Proteomes" id="UP001058974"/>
    </source>
</evidence>
<dbReference type="SUPFAM" id="SSF54001">
    <property type="entry name" value="Cysteine proteinases"/>
    <property type="match status" value="1"/>
</dbReference>
<name>A0A9D5BPX7_PEA</name>
<keyword evidence="5" id="KW-1015">Disulfide bond</keyword>
<evidence type="ECO:0000256" key="3">
    <source>
        <dbReference type="ARBA" id="ARBA00022801"/>
    </source>
</evidence>
<dbReference type="AlphaFoldDB" id="A0A9D5BPX7"/>
<sequence>MKISYTSNRFLLFIIFTACLCLYFAIQKKKPDENEDILIIPSKFEIPTSKYTTTSGLILDKLPNEDDVIELFQVWKKENGRVYHDVEEMSKKFVTFVSNLKYIVESNAKRESPDSAHLGLTNYADLSSTEFEETYMTLNTDAMDIVNDDDVEDVTCSNPPSTLDWRSKGAVTPVKDQGLCGCCWAFAAVGAIEGIVAIMTGKLISLSEQELLDCVPDGSCYGGSVDSGFNWVVRNKGIARQTSYPYTAKKGVCRASKIQNSANSGIDSYKAVARSDRGLLCAVAYQPLAVMIYAKTPKFQHYTGGIFRGEDCPLDSTIVTHNMVVVGYNSKNNEDYWIVKNSHGTKWGIHGYMWIKRDYTKQYGVCAINRYAYFPVKK</sequence>
<proteinExistence type="inferred from homology"/>
<feature type="domain" description="Peptidase C1A papain C-terminal" evidence="7">
    <location>
        <begin position="159"/>
        <end position="376"/>
    </location>
</feature>
<dbReference type="InterPro" id="IPR000169">
    <property type="entry name" value="Pept_cys_AS"/>
</dbReference>
<dbReference type="FunFam" id="3.90.70.10:FF:000332">
    <property type="entry name" value="Cathepsin L1"/>
    <property type="match status" value="1"/>
</dbReference>
<comment type="similarity">
    <text evidence="1">Belongs to the peptidase C1 family.</text>
</comment>
<dbReference type="Pfam" id="PF08246">
    <property type="entry name" value="Inhibitor_I29"/>
    <property type="match status" value="1"/>
</dbReference>
<dbReference type="PANTHER" id="PTHR12411">
    <property type="entry name" value="CYSTEINE PROTEASE FAMILY C1-RELATED"/>
    <property type="match status" value="1"/>
</dbReference>
<evidence type="ECO:0000256" key="5">
    <source>
        <dbReference type="ARBA" id="ARBA00023157"/>
    </source>
</evidence>
<evidence type="ECO:0000313" key="9">
    <source>
        <dbReference type="EMBL" id="KAI5447793.1"/>
    </source>
</evidence>
<dbReference type="PRINTS" id="PR00705">
    <property type="entry name" value="PAPAIN"/>
</dbReference>
<keyword evidence="10" id="KW-1185">Reference proteome</keyword>
<dbReference type="EMBL" id="JAMSHJ010000001">
    <property type="protein sequence ID" value="KAI5447793.1"/>
    <property type="molecule type" value="Genomic_DNA"/>
</dbReference>
<dbReference type="CDD" id="cd02248">
    <property type="entry name" value="Peptidase_C1A"/>
    <property type="match status" value="1"/>
</dbReference>
<dbReference type="InterPro" id="IPR013128">
    <property type="entry name" value="Peptidase_C1A"/>
</dbReference>
<feature type="domain" description="Cathepsin propeptide inhibitor" evidence="8">
    <location>
        <begin position="72"/>
        <end position="131"/>
    </location>
</feature>
<evidence type="ECO:0000256" key="4">
    <source>
        <dbReference type="ARBA" id="ARBA00022807"/>
    </source>
</evidence>
<reference evidence="9 10" key="1">
    <citation type="journal article" date="2022" name="Nat. Genet.">
        <title>Improved pea reference genome and pan-genome highlight genomic features and evolutionary characteristics.</title>
        <authorList>
            <person name="Yang T."/>
            <person name="Liu R."/>
            <person name="Luo Y."/>
            <person name="Hu S."/>
            <person name="Wang D."/>
            <person name="Wang C."/>
            <person name="Pandey M.K."/>
            <person name="Ge S."/>
            <person name="Xu Q."/>
            <person name="Li N."/>
            <person name="Li G."/>
            <person name="Huang Y."/>
            <person name="Saxena R.K."/>
            <person name="Ji Y."/>
            <person name="Li M."/>
            <person name="Yan X."/>
            <person name="He Y."/>
            <person name="Liu Y."/>
            <person name="Wang X."/>
            <person name="Xiang C."/>
            <person name="Varshney R.K."/>
            <person name="Ding H."/>
            <person name="Gao S."/>
            <person name="Zong X."/>
        </authorList>
    </citation>
    <scope>NUCLEOTIDE SEQUENCE [LARGE SCALE GENOMIC DNA]</scope>
    <source>
        <strain evidence="9 10">cv. Zhongwan 6</strain>
    </source>
</reference>
<dbReference type="GO" id="GO:0008234">
    <property type="term" value="F:cysteine-type peptidase activity"/>
    <property type="evidence" value="ECO:0007669"/>
    <property type="project" value="UniProtKB-KW"/>
</dbReference>
<dbReference type="InterPro" id="IPR039417">
    <property type="entry name" value="Peptidase_C1A_papain-like"/>
</dbReference>
<dbReference type="Gramene" id="Psat01G0529900-T1">
    <property type="protein sequence ID" value="KAI5447793.1"/>
    <property type="gene ID" value="KIW84_015299"/>
</dbReference>
<dbReference type="InterPro" id="IPR038765">
    <property type="entry name" value="Papain-like_cys_pep_sf"/>
</dbReference>
<organism evidence="9 10">
    <name type="scientific">Pisum sativum</name>
    <name type="common">Garden pea</name>
    <name type="synonym">Lathyrus oleraceus</name>
    <dbReference type="NCBI Taxonomy" id="3888"/>
    <lineage>
        <taxon>Eukaryota</taxon>
        <taxon>Viridiplantae</taxon>
        <taxon>Streptophyta</taxon>
        <taxon>Embryophyta</taxon>
        <taxon>Tracheophyta</taxon>
        <taxon>Spermatophyta</taxon>
        <taxon>Magnoliopsida</taxon>
        <taxon>eudicotyledons</taxon>
        <taxon>Gunneridae</taxon>
        <taxon>Pentapetalae</taxon>
        <taxon>rosids</taxon>
        <taxon>fabids</taxon>
        <taxon>Fabales</taxon>
        <taxon>Fabaceae</taxon>
        <taxon>Papilionoideae</taxon>
        <taxon>50 kb inversion clade</taxon>
        <taxon>NPAAA clade</taxon>
        <taxon>Hologalegina</taxon>
        <taxon>IRL clade</taxon>
        <taxon>Fabeae</taxon>
        <taxon>Lathyrus</taxon>
    </lineage>
</organism>
<dbReference type="InterPro" id="IPR013201">
    <property type="entry name" value="Prot_inhib_I29"/>
</dbReference>
<evidence type="ECO:0000256" key="6">
    <source>
        <dbReference type="ARBA" id="ARBA00023180"/>
    </source>
</evidence>
<evidence type="ECO:0000259" key="7">
    <source>
        <dbReference type="SMART" id="SM00645"/>
    </source>
</evidence>
<evidence type="ECO:0000259" key="8">
    <source>
        <dbReference type="SMART" id="SM00848"/>
    </source>
</evidence>
<dbReference type="GO" id="GO:0006508">
    <property type="term" value="P:proteolysis"/>
    <property type="evidence" value="ECO:0007669"/>
    <property type="project" value="UniProtKB-KW"/>
</dbReference>
<comment type="caution">
    <text evidence="9">The sequence shown here is derived from an EMBL/GenBank/DDBJ whole genome shotgun (WGS) entry which is preliminary data.</text>
</comment>
<evidence type="ECO:0000256" key="1">
    <source>
        <dbReference type="ARBA" id="ARBA00008455"/>
    </source>
</evidence>
<dbReference type="PROSITE" id="PS00139">
    <property type="entry name" value="THIOL_PROTEASE_CYS"/>
    <property type="match status" value="1"/>
</dbReference>
<gene>
    <name evidence="9" type="ORF">KIW84_015299</name>
</gene>
<protein>
    <submittedName>
        <fullName evidence="9">Uncharacterized protein</fullName>
    </submittedName>
</protein>
<dbReference type="InterPro" id="IPR000668">
    <property type="entry name" value="Peptidase_C1A_C"/>
</dbReference>
<keyword evidence="6" id="KW-0325">Glycoprotein</keyword>
<dbReference type="Gene3D" id="3.90.70.10">
    <property type="entry name" value="Cysteine proteinases"/>
    <property type="match status" value="1"/>
</dbReference>
<dbReference type="Proteomes" id="UP001058974">
    <property type="component" value="Chromosome 1"/>
</dbReference>
<keyword evidence="2" id="KW-0645">Protease</keyword>
<accession>A0A9D5BPX7</accession>
<keyword evidence="3" id="KW-0378">Hydrolase</keyword>
<keyword evidence="4" id="KW-0788">Thiol protease</keyword>
<dbReference type="SMART" id="SM00848">
    <property type="entry name" value="Inhibitor_I29"/>
    <property type="match status" value="1"/>
</dbReference>
<dbReference type="OrthoDB" id="1404853at2759"/>